<reference evidence="3 4" key="1">
    <citation type="submission" date="2018-03" db="EMBL/GenBank/DDBJ databases">
        <title>Characteristics and genome of n-alkane degrading marine bacteria Gordonia iterans isolated from crude oil contaminated in Tae-an, South Korea.</title>
        <authorList>
            <person name="Lee S.-S."/>
            <person name="Kim H."/>
        </authorList>
    </citation>
    <scope>NUCLEOTIDE SEQUENCE [LARGE SCALE GENOMIC DNA]</scope>
    <source>
        <strain evidence="3 4">Co17</strain>
    </source>
</reference>
<evidence type="ECO:0000256" key="2">
    <source>
        <dbReference type="SAM" id="MobiDB-lite"/>
    </source>
</evidence>
<gene>
    <name evidence="3" type="ORF">C6V83_04375</name>
</gene>
<proteinExistence type="predicted"/>
<dbReference type="RefSeq" id="WP_105941366.1">
    <property type="nucleotide sequence ID" value="NZ_CP027433.1"/>
</dbReference>
<dbReference type="Pfam" id="PF07704">
    <property type="entry name" value="PSK_trans_fac"/>
    <property type="match status" value="1"/>
</dbReference>
<feature type="compositionally biased region" description="Acidic residues" evidence="2">
    <location>
        <begin position="70"/>
        <end position="82"/>
    </location>
</feature>
<keyword evidence="1" id="KW-1277">Toxin-antitoxin system</keyword>
<name>A0A2S0KD53_9ACTN</name>
<evidence type="ECO:0008006" key="5">
    <source>
        <dbReference type="Google" id="ProtNLM"/>
    </source>
</evidence>
<keyword evidence="4" id="KW-1185">Reference proteome</keyword>
<feature type="region of interest" description="Disordered" evidence="2">
    <location>
        <begin position="63"/>
        <end position="82"/>
    </location>
</feature>
<sequence length="82" mass="9090">MAMHIRDRRAHELVKEIAALSGTSQEAAVRAAVEHYAAMLRRRQGSRVEAVLNEGADIGRSFGLRRGEDPTADLYDDDGLLR</sequence>
<evidence type="ECO:0000256" key="1">
    <source>
        <dbReference type="ARBA" id="ARBA00022649"/>
    </source>
</evidence>
<dbReference type="KEGG" id="git:C6V83_04375"/>
<organism evidence="3 4">
    <name type="scientific">Gordonia iterans</name>
    <dbReference type="NCBI Taxonomy" id="1004901"/>
    <lineage>
        <taxon>Bacteria</taxon>
        <taxon>Bacillati</taxon>
        <taxon>Actinomycetota</taxon>
        <taxon>Actinomycetes</taxon>
        <taxon>Mycobacteriales</taxon>
        <taxon>Gordoniaceae</taxon>
        <taxon>Gordonia</taxon>
    </lineage>
</organism>
<dbReference type="OrthoDB" id="23520at2053"/>
<accession>A0A2S0KD53</accession>
<evidence type="ECO:0000313" key="4">
    <source>
        <dbReference type="Proteomes" id="UP000239814"/>
    </source>
</evidence>
<evidence type="ECO:0000313" key="3">
    <source>
        <dbReference type="EMBL" id="AVL99631.1"/>
    </source>
</evidence>
<dbReference type="Proteomes" id="UP000239814">
    <property type="component" value="Chromosome"/>
</dbReference>
<dbReference type="AlphaFoldDB" id="A0A2S0KD53"/>
<dbReference type="EMBL" id="CP027433">
    <property type="protein sequence ID" value="AVL99631.1"/>
    <property type="molecule type" value="Genomic_DNA"/>
</dbReference>
<protein>
    <recommendedName>
        <fullName evidence="5">Antitoxin</fullName>
    </recommendedName>
</protein>
<dbReference type="InterPro" id="IPR011660">
    <property type="entry name" value="VapB-like"/>
</dbReference>